<feature type="region of interest" description="Disordered" evidence="1">
    <location>
        <begin position="1"/>
        <end position="111"/>
    </location>
</feature>
<proteinExistence type="predicted"/>
<dbReference type="AlphaFoldDB" id="A0A1B6MRK6"/>
<accession>A0A1B6MRK6</accession>
<evidence type="ECO:0000313" key="2">
    <source>
        <dbReference type="EMBL" id="JAT38577.1"/>
    </source>
</evidence>
<protein>
    <submittedName>
        <fullName evidence="2">Uncharacterized protein</fullName>
    </submittedName>
</protein>
<name>A0A1B6MRK6_9HEMI</name>
<dbReference type="EMBL" id="GEBQ01001400">
    <property type="protein sequence ID" value="JAT38577.1"/>
    <property type="molecule type" value="Transcribed_RNA"/>
</dbReference>
<reference evidence="2" key="1">
    <citation type="submission" date="2015-11" db="EMBL/GenBank/DDBJ databases">
        <title>De novo transcriptome assembly of four potential Pierce s Disease insect vectors from Arizona vineyards.</title>
        <authorList>
            <person name="Tassone E.E."/>
        </authorList>
    </citation>
    <scope>NUCLEOTIDE SEQUENCE</scope>
</reference>
<gene>
    <name evidence="2" type="ORF">g.16471</name>
</gene>
<organism evidence="2">
    <name type="scientific">Graphocephala atropunctata</name>
    <dbReference type="NCBI Taxonomy" id="36148"/>
    <lineage>
        <taxon>Eukaryota</taxon>
        <taxon>Metazoa</taxon>
        <taxon>Ecdysozoa</taxon>
        <taxon>Arthropoda</taxon>
        <taxon>Hexapoda</taxon>
        <taxon>Insecta</taxon>
        <taxon>Pterygota</taxon>
        <taxon>Neoptera</taxon>
        <taxon>Paraneoptera</taxon>
        <taxon>Hemiptera</taxon>
        <taxon>Auchenorrhyncha</taxon>
        <taxon>Membracoidea</taxon>
        <taxon>Cicadellidae</taxon>
        <taxon>Cicadellinae</taxon>
        <taxon>Cicadellini</taxon>
        <taxon>Graphocephala</taxon>
    </lineage>
</organism>
<feature type="compositionally biased region" description="Acidic residues" evidence="1">
    <location>
        <begin position="83"/>
        <end position="96"/>
    </location>
</feature>
<sequence length="111" mass="11971">MEELMLATDLLGTSKAEGADETLQDSELHSKQGISGLSDIDLAMEGEEDLQPEKMEVDPEVAATEGAEPEVSLQEEAPQPEEVPPDLDPTDEDSQEPADVQPPEEPEKTEA</sequence>
<evidence type="ECO:0000256" key="1">
    <source>
        <dbReference type="SAM" id="MobiDB-lite"/>
    </source>
</evidence>
<feature type="non-terminal residue" evidence="2">
    <location>
        <position position="111"/>
    </location>
</feature>